<dbReference type="RefSeq" id="WP_379788099.1">
    <property type="nucleotide sequence ID" value="NZ_JBHSHL010000020.1"/>
</dbReference>
<reference evidence="2" key="1">
    <citation type="journal article" date="2019" name="Int. J. Syst. Evol. Microbiol.">
        <title>The Global Catalogue of Microorganisms (GCM) 10K type strain sequencing project: providing services to taxonomists for standard genome sequencing and annotation.</title>
        <authorList>
            <consortium name="The Broad Institute Genomics Platform"/>
            <consortium name="The Broad Institute Genome Sequencing Center for Infectious Disease"/>
            <person name="Wu L."/>
            <person name="Ma J."/>
        </authorList>
    </citation>
    <scope>NUCLEOTIDE SEQUENCE [LARGE SCALE GENOMIC DNA]</scope>
    <source>
        <strain evidence="2">CCUG 46385</strain>
    </source>
</reference>
<accession>A0ABV9QL38</accession>
<comment type="caution">
    <text evidence="1">The sequence shown here is derived from an EMBL/GenBank/DDBJ whole genome shotgun (WGS) entry which is preliminary data.</text>
</comment>
<evidence type="ECO:0000313" key="1">
    <source>
        <dbReference type="EMBL" id="MFC4804588.1"/>
    </source>
</evidence>
<dbReference type="Proteomes" id="UP001595916">
    <property type="component" value="Unassembled WGS sequence"/>
</dbReference>
<dbReference type="EMBL" id="JBHSHL010000020">
    <property type="protein sequence ID" value="MFC4804588.1"/>
    <property type="molecule type" value="Genomic_DNA"/>
</dbReference>
<dbReference type="PROSITE" id="PS51257">
    <property type="entry name" value="PROKAR_LIPOPROTEIN"/>
    <property type="match status" value="1"/>
</dbReference>
<name>A0ABV9QL38_9FIRM</name>
<evidence type="ECO:0008006" key="3">
    <source>
        <dbReference type="Google" id="ProtNLM"/>
    </source>
</evidence>
<evidence type="ECO:0000313" key="2">
    <source>
        <dbReference type="Proteomes" id="UP001595916"/>
    </source>
</evidence>
<keyword evidence="2" id="KW-1185">Reference proteome</keyword>
<gene>
    <name evidence="1" type="ORF">ACFO4R_05775</name>
</gene>
<proteinExistence type="predicted"/>
<organism evidence="1 2">
    <name type="scientific">Filifactor villosus</name>
    <dbReference type="NCBI Taxonomy" id="29374"/>
    <lineage>
        <taxon>Bacteria</taxon>
        <taxon>Bacillati</taxon>
        <taxon>Bacillota</taxon>
        <taxon>Clostridia</taxon>
        <taxon>Peptostreptococcales</taxon>
        <taxon>Filifactoraceae</taxon>
        <taxon>Filifactor</taxon>
    </lineage>
</organism>
<protein>
    <recommendedName>
        <fullName evidence="3">Lipoprotein</fullName>
    </recommendedName>
</protein>
<sequence>MRTDFFKVGIVALCISVVALTGCTVKKTYTLEEKRELVLDYMQEKYGEEFVGISYNLAEIFKEYDEFFVYPKSKGQEGWTKVVGEYYQGEYVLIDGYFGQLIEKRYYQYLDKIFSKYLNRYYFTIRIERDKAYSSKLTKDIPIEEIANHMDEGWLFMPSIDLAIPSSELEEVSDRELWGIGNKFAEACLGSNLYLSVDLMVVKEEKFEDYVQNNGDIMHGISEDDYYGRMDEYRSLEEERKKEYFAYLDEDGNSRYDATTIFGTDDGGKKVKVFINDKLVKEKNIHE</sequence>